<comment type="cofactor">
    <cofactor evidence="1">
        <name>pantetheine 4'-phosphate</name>
        <dbReference type="ChEBI" id="CHEBI:47942"/>
    </cofactor>
</comment>
<dbReference type="InterPro" id="IPR025110">
    <property type="entry name" value="AMP-bd_C"/>
</dbReference>
<dbReference type="InterPro" id="IPR001242">
    <property type="entry name" value="Condensation_dom"/>
</dbReference>
<dbReference type="RefSeq" id="WP_095720757.1">
    <property type="nucleotide sequence ID" value="NZ_NTFS01000038.1"/>
</dbReference>
<evidence type="ECO:0000313" key="7">
    <source>
        <dbReference type="Proteomes" id="UP000218238"/>
    </source>
</evidence>
<dbReference type="EMBL" id="NTFS01000038">
    <property type="protein sequence ID" value="PAX59716.1"/>
    <property type="molecule type" value="Genomic_DNA"/>
</dbReference>
<dbReference type="Gene3D" id="3.40.50.980">
    <property type="match status" value="2"/>
</dbReference>
<dbReference type="Pfam" id="PF00668">
    <property type="entry name" value="Condensation"/>
    <property type="match status" value="1"/>
</dbReference>
<dbReference type="InterPro" id="IPR010071">
    <property type="entry name" value="AA_adenyl_dom"/>
</dbReference>
<dbReference type="FunFam" id="3.40.50.980:FF:000001">
    <property type="entry name" value="Non-ribosomal peptide synthetase"/>
    <property type="match status" value="1"/>
</dbReference>
<dbReference type="FunFam" id="3.40.50.12780:FF:000012">
    <property type="entry name" value="Non-ribosomal peptide synthetase"/>
    <property type="match status" value="1"/>
</dbReference>
<dbReference type="SUPFAM" id="SSF47336">
    <property type="entry name" value="ACP-like"/>
    <property type="match status" value="1"/>
</dbReference>
<accession>A0A2A2TMD8</accession>
<dbReference type="Pfam" id="PF13193">
    <property type="entry name" value="AMP-binding_C"/>
    <property type="match status" value="1"/>
</dbReference>
<dbReference type="FunFam" id="3.30.300.30:FF:000010">
    <property type="entry name" value="Enterobactin synthetase component F"/>
    <property type="match status" value="1"/>
</dbReference>
<dbReference type="NCBIfam" id="TIGR01733">
    <property type="entry name" value="AA-adenyl-dom"/>
    <property type="match status" value="1"/>
</dbReference>
<dbReference type="Pfam" id="PF00550">
    <property type="entry name" value="PP-binding"/>
    <property type="match status" value="1"/>
</dbReference>
<name>A0A2A2TMD8_9CYAN</name>
<comment type="similarity">
    <text evidence="2">Belongs to the ATP-dependent AMP-binding enzyme family.</text>
</comment>
<dbReference type="SUPFAM" id="SSF56801">
    <property type="entry name" value="Acetyl-CoA synthetase-like"/>
    <property type="match status" value="1"/>
</dbReference>
<dbReference type="FunFam" id="2.30.38.10:FF:000001">
    <property type="entry name" value="Non-ribosomal peptide synthetase PvdI"/>
    <property type="match status" value="1"/>
</dbReference>
<dbReference type="Pfam" id="PF00501">
    <property type="entry name" value="AMP-binding"/>
    <property type="match status" value="1"/>
</dbReference>
<dbReference type="PROSITE" id="PS50075">
    <property type="entry name" value="CARRIER"/>
    <property type="match status" value="1"/>
</dbReference>
<dbReference type="Gene3D" id="3.30.300.30">
    <property type="match status" value="1"/>
</dbReference>
<dbReference type="Gene3D" id="2.30.38.10">
    <property type="entry name" value="Luciferase, Domain 3"/>
    <property type="match status" value="1"/>
</dbReference>
<dbReference type="PROSITE" id="PS00455">
    <property type="entry name" value="AMP_BINDING"/>
    <property type="match status" value="1"/>
</dbReference>
<dbReference type="Gene3D" id="1.10.1200.10">
    <property type="entry name" value="ACP-like"/>
    <property type="match status" value="1"/>
</dbReference>
<evidence type="ECO:0000256" key="3">
    <source>
        <dbReference type="ARBA" id="ARBA00022450"/>
    </source>
</evidence>
<dbReference type="InterPro" id="IPR036736">
    <property type="entry name" value="ACP-like_sf"/>
</dbReference>
<dbReference type="InterPro" id="IPR045851">
    <property type="entry name" value="AMP-bd_C_sf"/>
</dbReference>
<evidence type="ECO:0000256" key="4">
    <source>
        <dbReference type="ARBA" id="ARBA00022553"/>
    </source>
</evidence>
<evidence type="ECO:0000256" key="1">
    <source>
        <dbReference type="ARBA" id="ARBA00001957"/>
    </source>
</evidence>
<dbReference type="SMART" id="SM01294">
    <property type="entry name" value="PKS_PP_betabranch"/>
    <property type="match status" value="1"/>
</dbReference>
<reference evidence="6 7" key="1">
    <citation type="submission" date="2017-08" db="EMBL/GenBank/DDBJ databases">
        <title>Draft genome sequence of filamentous cyanobacterium Calothrix elsteri CCALA 953.</title>
        <authorList>
            <person name="Gagunashvili A.N."/>
            <person name="Elster J."/>
            <person name="Andresson O.S."/>
        </authorList>
    </citation>
    <scope>NUCLEOTIDE SEQUENCE [LARGE SCALE GENOMIC DNA]</scope>
    <source>
        <strain evidence="6 7">CCALA 953</strain>
    </source>
</reference>
<dbReference type="GO" id="GO:0043041">
    <property type="term" value="P:amino acid activation for nonribosomal peptide biosynthetic process"/>
    <property type="evidence" value="ECO:0007669"/>
    <property type="project" value="TreeGrafter"/>
</dbReference>
<dbReference type="GO" id="GO:0003824">
    <property type="term" value="F:catalytic activity"/>
    <property type="evidence" value="ECO:0007669"/>
    <property type="project" value="InterPro"/>
</dbReference>
<dbReference type="GO" id="GO:0005737">
    <property type="term" value="C:cytoplasm"/>
    <property type="evidence" value="ECO:0007669"/>
    <property type="project" value="TreeGrafter"/>
</dbReference>
<comment type="caution">
    <text evidence="6">The sequence shown here is derived from an EMBL/GenBank/DDBJ whole genome shotgun (WGS) entry which is preliminary data.</text>
</comment>
<dbReference type="InterPro" id="IPR020845">
    <property type="entry name" value="AMP-binding_CS"/>
</dbReference>
<keyword evidence="7" id="KW-1185">Reference proteome</keyword>
<organism evidence="6 7">
    <name type="scientific">Brunnivagina elsteri CCALA 953</name>
    <dbReference type="NCBI Taxonomy" id="987040"/>
    <lineage>
        <taxon>Bacteria</taxon>
        <taxon>Bacillati</taxon>
        <taxon>Cyanobacteriota</taxon>
        <taxon>Cyanophyceae</taxon>
        <taxon>Nostocales</taxon>
        <taxon>Calotrichaceae</taxon>
        <taxon>Brunnivagina</taxon>
    </lineage>
</organism>
<dbReference type="InterPro" id="IPR000873">
    <property type="entry name" value="AMP-dep_synth/lig_dom"/>
</dbReference>
<dbReference type="PANTHER" id="PTHR45527">
    <property type="entry name" value="NONRIBOSOMAL PEPTIDE SYNTHETASE"/>
    <property type="match status" value="1"/>
</dbReference>
<dbReference type="Gene3D" id="3.30.559.30">
    <property type="entry name" value="Nonribosomal peptide synthetase, condensation domain"/>
    <property type="match status" value="1"/>
</dbReference>
<dbReference type="InterPro" id="IPR020806">
    <property type="entry name" value="PKS_PP-bd"/>
</dbReference>
<evidence type="ECO:0000313" key="6">
    <source>
        <dbReference type="EMBL" id="PAX59716.1"/>
    </source>
</evidence>
<gene>
    <name evidence="6" type="ORF">CK510_05645</name>
</gene>
<sequence length="889" mass="100179">MENIINIINGTDIENIKSTFTSQDNFWKQFIKGVGTKTFLGDDSVRYKDNISSPAYQKSTAYLNESSTSVFNIFIREQNLEISPVLQGVWSLLLHRYSGDEDIIFGFQPPPPVLTADLEHTNNRPIPLRIKINPDTSILPWLHQIQEQWKIVQAYSQVSLNQIQELGDIPSGMSMFETLMILDDLEQVSTKISDYPITIGVKIESKLTLQVRYDRNRFQEDAITRLLGHLQTLLESIATNPQQSLGEVSLLTAFEKHQLLVEWNATKVEYPKDKCIHQLFEEQVERTPEAIAVVFEEKQLTYRELNEQANELAAYLQTLGVEPDVLVGIYVERSVEMIIGVVAIVKAGGAYVPLDPAYPQERLAHMLEDSRVSVLLTQTTLKEKLPYLNTQIVCLDSNWENLADQTRSLKSNVTPDNLAYVIYTSGSTGKPKGVAMPHAPLMNLLFWQQKQSNAGIGTKTLQFTPISFDVSFQEIFSTLGTGGILVLIDNELRRDPVGLLYFLKNNAINRLFLPFIALNQLAEAIAIEKKFPTDLKEVITAGEQLRITPAIFQWFAQAPNCTLHNHYGPSESHVVTAFALTGSPQEWAVLPPIGRPIANTQIYLLDEQMQPVPLGEAGELYIGGDALARGYLNRPDLTQELFVANPFKSGERLYKTGDLARYLSDGQIECLGRIDHQVKIRGFRIELEEIQAVLDGHTNVRTSAVVDREDLPGDKRLVAYIVPNPEQIPTPGQLRRFLQEKLPEYMIPSAFVVIEALPLSPNGKLDRQALPKPAKRQNETSEFVAPSMAMETTLAQIWCEILDIDRVGVRDNFFDLGGTSISAFQVITQVREKLKLDLKTVKLFEYPTIATLAKYLGEEESEKPTENNAQTRAQQQKAAYARRQQIIKR</sequence>
<keyword evidence="3" id="KW-0596">Phosphopantetheine</keyword>
<evidence type="ECO:0000259" key="5">
    <source>
        <dbReference type="PROSITE" id="PS50075"/>
    </source>
</evidence>
<dbReference type="GO" id="GO:0031177">
    <property type="term" value="F:phosphopantetheine binding"/>
    <property type="evidence" value="ECO:0007669"/>
    <property type="project" value="InterPro"/>
</dbReference>
<dbReference type="SMART" id="SM00823">
    <property type="entry name" value="PKS_PP"/>
    <property type="match status" value="1"/>
</dbReference>
<dbReference type="SUPFAM" id="SSF52777">
    <property type="entry name" value="CoA-dependent acyltransferases"/>
    <property type="match status" value="1"/>
</dbReference>
<dbReference type="AlphaFoldDB" id="A0A2A2TMD8"/>
<feature type="domain" description="Carrier" evidence="5">
    <location>
        <begin position="785"/>
        <end position="860"/>
    </location>
</feature>
<dbReference type="CDD" id="cd17651">
    <property type="entry name" value="A_NRPS_VisG_like"/>
    <property type="match status" value="1"/>
</dbReference>
<dbReference type="InterPro" id="IPR009081">
    <property type="entry name" value="PP-bd_ACP"/>
</dbReference>
<protein>
    <submittedName>
        <fullName evidence="6">Non-ribosomal peptide synthetase</fullName>
    </submittedName>
</protein>
<dbReference type="GO" id="GO:0044550">
    <property type="term" value="P:secondary metabolite biosynthetic process"/>
    <property type="evidence" value="ECO:0007669"/>
    <property type="project" value="UniProtKB-ARBA"/>
</dbReference>
<keyword evidence="4" id="KW-0597">Phosphoprotein</keyword>
<dbReference type="FunFam" id="1.10.1200.10:FF:000005">
    <property type="entry name" value="Nonribosomal peptide synthetase 1"/>
    <property type="match status" value="1"/>
</dbReference>
<dbReference type="OrthoDB" id="9765680at2"/>
<proteinExistence type="inferred from homology"/>
<dbReference type="Proteomes" id="UP000218238">
    <property type="component" value="Unassembled WGS sequence"/>
</dbReference>
<dbReference type="PANTHER" id="PTHR45527:SF1">
    <property type="entry name" value="FATTY ACID SYNTHASE"/>
    <property type="match status" value="1"/>
</dbReference>
<evidence type="ECO:0000256" key="2">
    <source>
        <dbReference type="ARBA" id="ARBA00006432"/>
    </source>
</evidence>